<reference evidence="2" key="1">
    <citation type="submission" date="2017-05" db="EMBL/GenBank/DDBJ databases">
        <title>The Genome Sequence of Enterococcus sp. 9E7_DIV0242.</title>
        <authorList>
            <consortium name="The Broad Institute Genomics Platform"/>
            <consortium name="The Broad Institute Genomic Center for Infectious Diseases"/>
            <person name="Earl A."/>
            <person name="Manson A."/>
            <person name="Schwartman J."/>
            <person name="Gilmore M."/>
            <person name="Abouelleil A."/>
            <person name="Cao P."/>
            <person name="Chapman S."/>
            <person name="Cusick C."/>
            <person name="Shea T."/>
            <person name="Young S."/>
            <person name="Neafsey D."/>
            <person name="Nusbaum C."/>
            <person name="Birren B."/>
        </authorList>
    </citation>
    <scope>NUCLEOTIDE SEQUENCE [LARGE SCALE GENOMIC DNA]</scope>
    <source>
        <strain evidence="2">9E7_DIV0242</strain>
    </source>
</reference>
<dbReference type="Proteomes" id="UP000195141">
    <property type="component" value="Chromosome"/>
</dbReference>
<organism evidence="2">
    <name type="scientific">Candidatus Enterococcus clewellii</name>
    <dbReference type="NCBI Taxonomy" id="1834193"/>
    <lineage>
        <taxon>Bacteria</taxon>
        <taxon>Bacillati</taxon>
        <taxon>Bacillota</taxon>
        <taxon>Bacilli</taxon>
        <taxon>Lactobacillales</taxon>
        <taxon>Enterococcaceae</taxon>
        <taxon>Enterococcus</taxon>
    </lineage>
</organism>
<keyword evidence="4" id="KW-1185">Reference proteome</keyword>
<evidence type="ECO:0000313" key="2">
    <source>
        <dbReference type="EMBL" id="OTP18812.1"/>
    </source>
</evidence>
<reference evidence="3" key="3">
    <citation type="submission" date="2024-03" db="EMBL/GenBank/DDBJ databases">
        <title>The Genome Sequence of Enterococcus sp. DIV0242b.</title>
        <authorList>
            <consortium name="The Broad Institute Genomics Platform"/>
            <consortium name="The Broad Institute Microbial Omics Core"/>
            <consortium name="The Broad Institute Genomic Center for Infectious Diseases"/>
            <person name="Earl A."/>
            <person name="Manson A."/>
            <person name="Gilmore M."/>
            <person name="Schwartman J."/>
            <person name="Shea T."/>
            <person name="Abouelleil A."/>
            <person name="Cao P."/>
            <person name="Chapman S."/>
            <person name="Cusick C."/>
            <person name="Young S."/>
            <person name="Neafsey D."/>
            <person name="Nusbaum C."/>
            <person name="Birren B."/>
        </authorList>
    </citation>
    <scope>NUCLEOTIDE SEQUENCE</scope>
    <source>
        <strain evidence="3">9E7_DIV0242</strain>
    </source>
</reference>
<feature type="transmembrane region" description="Helical" evidence="1">
    <location>
        <begin position="20"/>
        <end position="38"/>
    </location>
</feature>
<feature type="transmembrane region" description="Helical" evidence="1">
    <location>
        <begin position="80"/>
        <end position="99"/>
    </location>
</feature>
<keyword evidence="1" id="KW-1133">Transmembrane helix</keyword>
<keyword evidence="1" id="KW-0472">Membrane</keyword>
<gene>
    <name evidence="3" type="ORF">A5888_000594</name>
    <name evidence="2" type="ORF">A5888_000626</name>
</gene>
<reference evidence="3" key="2">
    <citation type="submission" date="2017-05" db="EMBL/GenBank/DDBJ databases">
        <authorList>
            <consortium name="The Broad Institute Genomics Platform"/>
            <consortium name="The Broad Institute Genomic Center for Infectious Diseases"/>
            <person name="Earl A."/>
            <person name="Manson A."/>
            <person name="Schwartman J."/>
            <person name="Gilmore M."/>
            <person name="Abouelleil A."/>
            <person name="Cao P."/>
            <person name="Chapman S."/>
            <person name="Cusick C."/>
            <person name="Shea T."/>
            <person name="Young S."/>
            <person name="Neafsey D."/>
            <person name="Nusbaum C."/>
            <person name="Birren B."/>
        </authorList>
    </citation>
    <scope>NUCLEOTIDE SEQUENCE</scope>
    <source>
        <strain evidence="3">9E7_DIV0242</strain>
    </source>
</reference>
<protein>
    <recommendedName>
        <fullName evidence="5">ECF transporter S component</fullName>
    </recommendedName>
</protein>
<feature type="transmembrane region" description="Helical" evidence="1">
    <location>
        <begin position="154"/>
        <end position="175"/>
    </location>
</feature>
<keyword evidence="1" id="KW-0812">Transmembrane</keyword>
<evidence type="ECO:0000313" key="4">
    <source>
        <dbReference type="Proteomes" id="UP000195141"/>
    </source>
</evidence>
<name>A0A242KCD3_9ENTE</name>
<proteinExistence type="predicted"/>
<feature type="transmembrane region" description="Helical" evidence="1">
    <location>
        <begin position="111"/>
        <end position="134"/>
    </location>
</feature>
<sequence>MNSPMKNSESPEKMSFSVKELAYLALLVAACVIGRILFQPIPNVQPMTAIFLIITSHFGLRRGLIVSLLSVIITNLYMGMGVWTIAQLLSYASLLLLFSGLLKIPVLSRSFFVQVMFSFFAGFFYGFVISIIDVQIYGMPAFFPYYLQGLTFDFLHAIGNVVFFFLLTPIFQRLLENSELNQKNTTNNGK</sequence>
<dbReference type="Gene3D" id="1.10.1760.20">
    <property type="match status" value="1"/>
</dbReference>
<dbReference type="AlphaFoldDB" id="A0A242KCD3"/>
<evidence type="ECO:0000256" key="1">
    <source>
        <dbReference type="SAM" id="Phobius"/>
    </source>
</evidence>
<evidence type="ECO:0000313" key="3">
    <source>
        <dbReference type="EMBL" id="WYJ88875.1"/>
    </source>
</evidence>
<dbReference type="EMBL" id="CP147247">
    <property type="protein sequence ID" value="WYJ88875.1"/>
    <property type="molecule type" value="Genomic_DNA"/>
</dbReference>
<accession>A0A242KCD3</accession>
<dbReference type="PROSITE" id="PS51257">
    <property type="entry name" value="PROKAR_LIPOPROTEIN"/>
    <property type="match status" value="1"/>
</dbReference>
<evidence type="ECO:0008006" key="5">
    <source>
        <dbReference type="Google" id="ProtNLM"/>
    </source>
</evidence>
<dbReference type="EMBL" id="NGMM01000001">
    <property type="protein sequence ID" value="OTP18812.1"/>
    <property type="molecule type" value="Genomic_DNA"/>
</dbReference>